<keyword evidence="3 5" id="KW-0456">Lyase</keyword>
<dbReference type="SUPFAM" id="SSF51569">
    <property type="entry name" value="Aldolase"/>
    <property type="match status" value="1"/>
</dbReference>
<dbReference type="UniPathway" id="UPA00053">
    <property type="reaction ID" value="UER00086"/>
</dbReference>
<name>A0A0R1GG83_9LACO</name>
<dbReference type="PATRIC" id="fig|1423726.3.peg.1488"/>
<evidence type="ECO:0000313" key="6">
    <source>
        <dbReference type="EMBL" id="KRK33182.1"/>
    </source>
</evidence>
<dbReference type="Proteomes" id="UP000051461">
    <property type="component" value="Unassembled WGS sequence"/>
</dbReference>
<organism evidence="6 7">
    <name type="scientific">Loigolactobacillus bifermentans DSM 20003</name>
    <dbReference type="NCBI Taxonomy" id="1423726"/>
    <lineage>
        <taxon>Bacteria</taxon>
        <taxon>Bacillati</taxon>
        <taxon>Bacillota</taxon>
        <taxon>Bacilli</taxon>
        <taxon>Lactobacillales</taxon>
        <taxon>Lactobacillaceae</taxon>
        <taxon>Loigolactobacillus</taxon>
    </lineage>
</organism>
<feature type="active site" description="Schiff-base intermediate with substrate" evidence="5">
    <location>
        <position position="173"/>
    </location>
</feature>
<dbReference type="NCBIfam" id="TIGR01093">
    <property type="entry name" value="aroD"/>
    <property type="match status" value="1"/>
</dbReference>
<comment type="subunit">
    <text evidence="5">Homodimer.</text>
</comment>
<dbReference type="AlphaFoldDB" id="A0A0R1GG83"/>
<dbReference type="Pfam" id="PF01487">
    <property type="entry name" value="DHquinase_I"/>
    <property type="match status" value="1"/>
</dbReference>
<evidence type="ECO:0000313" key="7">
    <source>
        <dbReference type="Proteomes" id="UP000051461"/>
    </source>
</evidence>
<keyword evidence="7" id="KW-1185">Reference proteome</keyword>
<dbReference type="EC" id="4.2.1.10" evidence="5"/>
<dbReference type="EMBL" id="AZDA01000121">
    <property type="protein sequence ID" value="KRK33182.1"/>
    <property type="molecule type" value="Genomic_DNA"/>
</dbReference>
<dbReference type="STRING" id="1423726.FC07_GL001437"/>
<dbReference type="CDD" id="cd00502">
    <property type="entry name" value="DHQase_I"/>
    <property type="match status" value="1"/>
</dbReference>
<dbReference type="InterPro" id="IPR001381">
    <property type="entry name" value="DHquinase_I"/>
</dbReference>
<comment type="catalytic activity">
    <reaction evidence="1 5">
        <text>3-dehydroquinate = 3-dehydroshikimate + H2O</text>
        <dbReference type="Rhea" id="RHEA:21096"/>
        <dbReference type="ChEBI" id="CHEBI:15377"/>
        <dbReference type="ChEBI" id="CHEBI:16630"/>
        <dbReference type="ChEBI" id="CHEBI:32364"/>
        <dbReference type="EC" id="4.2.1.10"/>
    </reaction>
</comment>
<comment type="pathway">
    <text evidence="5">Metabolic intermediate biosynthesis; chorismate biosynthesis; chorismate from D-erythrose 4-phosphate and phosphoenolpyruvate: step 3/7.</text>
</comment>
<dbReference type="Gene3D" id="3.20.20.70">
    <property type="entry name" value="Aldolase class I"/>
    <property type="match status" value="1"/>
</dbReference>
<keyword evidence="5" id="KW-0028">Amino-acid biosynthesis</keyword>
<feature type="binding site" evidence="5">
    <location>
        <position position="215"/>
    </location>
    <ligand>
        <name>3-dehydroquinate</name>
        <dbReference type="ChEBI" id="CHEBI:32364"/>
    </ligand>
</feature>
<comment type="caution">
    <text evidence="5">Lacks conserved residue(s) required for the propagation of feature annotation.</text>
</comment>
<protein>
    <recommendedName>
        <fullName evidence="5">3-dehydroquinate dehydratase</fullName>
        <shortName evidence="5">3-dehydroquinase</shortName>
        <ecNumber evidence="5">4.2.1.10</ecNumber>
    </recommendedName>
    <alternativeName>
        <fullName evidence="5">Type I DHQase</fullName>
    </alternativeName>
    <alternativeName>
        <fullName evidence="5">Type I dehydroquinase</fullName>
        <shortName evidence="5">DHQ1</shortName>
    </alternativeName>
</protein>
<dbReference type="FunFam" id="3.20.20.70:FF:000047">
    <property type="entry name" value="3-dehydroquinate dehydratase"/>
    <property type="match status" value="1"/>
</dbReference>
<dbReference type="GO" id="GO:0009423">
    <property type="term" value="P:chorismate biosynthetic process"/>
    <property type="evidence" value="ECO:0007669"/>
    <property type="project" value="UniProtKB-UniRule"/>
</dbReference>
<evidence type="ECO:0000256" key="5">
    <source>
        <dbReference type="HAMAP-Rule" id="MF_00214"/>
    </source>
</evidence>
<accession>A0A0R1GG83</accession>
<feature type="binding site" evidence="5">
    <location>
        <begin position="50"/>
        <end position="52"/>
    </location>
    <ligand>
        <name>3-dehydroquinate</name>
        <dbReference type="ChEBI" id="CHEBI:32364"/>
    </ligand>
</feature>
<evidence type="ECO:0000256" key="2">
    <source>
        <dbReference type="ARBA" id="ARBA00023141"/>
    </source>
</evidence>
<dbReference type="HAMAP" id="MF_00214">
    <property type="entry name" value="AroD"/>
    <property type="match status" value="1"/>
</dbReference>
<dbReference type="OrthoDB" id="9813659at2"/>
<reference evidence="6 7" key="1">
    <citation type="journal article" date="2015" name="Genome Announc.">
        <title>Expanding the biotechnology potential of lactobacilli through comparative genomics of 213 strains and associated genera.</title>
        <authorList>
            <person name="Sun Z."/>
            <person name="Harris H.M."/>
            <person name="McCann A."/>
            <person name="Guo C."/>
            <person name="Argimon S."/>
            <person name="Zhang W."/>
            <person name="Yang X."/>
            <person name="Jeffery I.B."/>
            <person name="Cooney J.C."/>
            <person name="Kagawa T.F."/>
            <person name="Liu W."/>
            <person name="Song Y."/>
            <person name="Salvetti E."/>
            <person name="Wrobel A."/>
            <person name="Rasinkangas P."/>
            <person name="Parkhill J."/>
            <person name="Rea M.C."/>
            <person name="O'Sullivan O."/>
            <person name="Ritari J."/>
            <person name="Douillard F.P."/>
            <person name="Paul Ross R."/>
            <person name="Yang R."/>
            <person name="Briner A.E."/>
            <person name="Felis G.E."/>
            <person name="de Vos W.M."/>
            <person name="Barrangou R."/>
            <person name="Klaenhammer T.R."/>
            <person name="Caufield P.W."/>
            <person name="Cui Y."/>
            <person name="Zhang H."/>
            <person name="O'Toole P.W."/>
        </authorList>
    </citation>
    <scope>NUCLEOTIDE SEQUENCE [LARGE SCALE GENOMIC DNA]</scope>
    <source>
        <strain evidence="6 7">DSM 20003</strain>
    </source>
</reference>
<dbReference type="PANTHER" id="PTHR43699:SF1">
    <property type="entry name" value="3-DEHYDROQUINATE DEHYDRATASE"/>
    <property type="match status" value="1"/>
</dbReference>
<evidence type="ECO:0000256" key="3">
    <source>
        <dbReference type="ARBA" id="ARBA00023239"/>
    </source>
</evidence>
<proteinExistence type="inferred from homology"/>
<keyword evidence="2 5" id="KW-0057">Aromatic amino acid biosynthesis</keyword>
<sequence>MNHLEKSVKIGNVCLGQGQPKSCVPLIGTDLSELLVAAEQVVVAKPDLVEWRIDYLKDCTFTTLQTDFAALRLALADLPMLVTLRTQAEGGELALTAAAYQQLLVQICQAGLADALDVEFNRGSQVVQAILIAAQAQGIPVILSQHDFQATAPLNVLTQQLQVMGETSAAVVKMAVMPHQPQDVLTLMQATLQADQQLTQPLITMAMGDLGRISRLSGTLTGSTLSFATVSGASAPGQLDLATLKMGLTALA</sequence>
<dbReference type="PANTHER" id="PTHR43699">
    <property type="entry name" value="3-DEHYDROQUINATE DEHYDRATASE"/>
    <property type="match status" value="1"/>
</dbReference>
<keyword evidence="4 5" id="KW-0704">Schiff base</keyword>
<evidence type="ECO:0000256" key="4">
    <source>
        <dbReference type="ARBA" id="ARBA00023270"/>
    </source>
</evidence>
<comment type="caution">
    <text evidence="6">The sequence shown here is derived from an EMBL/GenBank/DDBJ whole genome shotgun (WGS) entry which is preliminary data.</text>
</comment>
<dbReference type="GO" id="GO:0046279">
    <property type="term" value="P:3,4-dihydroxybenzoate biosynthetic process"/>
    <property type="evidence" value="ECO:0007669"/>
    <property type="project" value="TreeGrafter"/>
</dbReference>
<dbReference type="GO" id="GO:0008652">
    <property type="term" value="P:amino acid biosynthetic process"/>
    <property type="evidence" value="ECO:0007669"/>
    <property type="project" value="UniProtKB-KW"/>
</dbReference>
<gene>
    <name evidence="5" type="primary">aroD</name>
    <name evidence="6" type="ORF">FC07_GL001437</name>
</gene>
<feature type="active site" description="Proton donor/acceptor" evidence="5">
    <location>
        <position position="146"/>
    </location>
</feature>
<dbReference type="GO" id="GO:0003855">
    <property type="term" value="F:3-dehydroquinate dehydratase activity"/>
    <property type="evidence" value="ECO:0007669"/>
    <property type="project" value="UniProtKB-UniRule"/>
</dbReference>
<dbReference type="InterPro" id="IPR013785">
    <property type="entry name" value="Aldolase_TIM"/>
</dbReference>
<comment type="similarity">
    <text evidence="5">Belongs to the type-I 3-dehydroquinase family.</text>
</comment>
<feature type="binding site" evidence="5">
    <location>
        <position position="85"/>
    </location>
    <ligand>
        <name>3-dehydroquinate</name>
        <dbReference type="ChEBI" id="CHEBI:32364"/>
    </ligand>
</feature>
<feature type="binding site" evidence="5">
    <location>
        <position position="234"/>
    </location>
    <ligand>
        <name>3-dehydroquinate</name>
        <dbReference type="ChEBI" id="CHEBI:32364"/>
    </ligand>
</feature>
<dbReference type="GO" id="GO:0009073">
    <property type="term" value="P:aromatic amino acid family biosynthetic process"/>
    <property type="evidence" value="ECO:0007669"/>
    <property type="project" value="UniProtKB-KW"/>
</dbReference>
<comment type="function">
    <text evidence="5">Involved in the third step of the chorismate pathway, which leads to the biosynthesis of aromatic amino acids. Catalyzes the cis-dehydration of 3-dehydroquinate (DHQ) and introduces the first double bond of the aromatic ring to yield 3-dehydroshikimate.</text>
</comment>
<dbReference type="InterPro" id="IPR050146">
    <property type="entry name" value="Type-I_3-dehydroquinase"/>
</dbReference>
<evidence type="ECO:0000256" key="1">
    <source>
        <dbReference type="ARBA" id="ARBA00001864"/>
    </source>
</evidence>
<feature type="binding site" evidence="5">
    <location>
        <position position="238"/>
    </location>
    <ligand>
        <name>3-dehydroquinate</name>
        <dbReference type="ChEBI" id="CHEBI:32364"/>
    </ligand>
</feature>